<evidence type="ECO:0000256" key="1">
    <source>
        <dbReference type="SAM" id="SignalP"/>
    </source>
</evidence>
<feature type="chain" id="PRO_5045084512" description="WxL domain-containing protein" evidence="1">
    <location>
        <begin position="28"/>
        <end position="185"/>
    </location>
</feature>
<protein>
    <recommendedName>
        <fullName evidence="4">WxL domain-containing protein</fullName>
    </recommendedName>
</protein>
<keyword evidence="3" id="KW-1185">Reference proteome</keyword>
<comment type="caution">
    <text evidence="2">The sequence shown here is derived from an EMBL/GenBank/DDBJ whole genome shotgun (WGS) entry which is preliminary data.</text>
</comment>
<evidence type="ECO:0000313" key="2">
    <source>
        <dbReference type="EMBL" id="GAA5196374.1"/>
    </source>
</evidence>
<dbReference type="Proteomes" id="UP001501570">
    <property type="component" value="Unassembled WGS sequence"/>
</dbReference>
<evidence type="ECO:0000313" key="3">
    <source>
        <dbReference type="Proteomes" id="UP001501570"/>
    </source>
</evidence>
<proteinExistence type="predicted"/>
<accession>A0ABP9SJ77</accession>
<reference evidence="3" key="1">
    <citation type="journal article" date="2019" name="Int. J. Syst. Evol. Microbiol.">
        <title>The Global Catalogue of Microorganisms (GCM) 10K type strain sequencing project: providing services to taxonomists for standard genome sequencing and annotation.</title>
        <authorList>
            <consortium name="The Broad Institute Genomics Platform"/>
            <consortium name="The Broad Institute Genome Sequencing Center for Infectious Disease"/>
            <person name="Wu L."/>
            <person name="Ma J."/>
        </authorList>
    </citation>
    <scope>NUCLEOTIDE SEQUENCE [LARGE SCALE GENOMIC DNA]</scope>
    <source>
        <strain evidence="3">JCM 18304</strain>
    </source>
</reference>
<dbReference type="RefSeq" id="WP_345636145.1">
    <property type="nucleotide sequence ID" value="NZ_BAABJQ010000026.1"/>
</dbReference>
<evidence type="ECO:0008006" key="4">
    <source>
        <dbReference type="Google" id="ProtNLM"/>
    </source>
</evidence>
<name>A0ABP9SJ77_9ACTN</name>
<organism evidence="2 3">
    <name type="scientific">Rugosimonospora acidiphila</name>
    <dbReference type="NCBI Taxonomy" id="556531"/>
    <lineage>
        <taxon>Bacteria</taxon>
        <taxon>Bacillati</taxon>
        <taxon>Actinomycetota</taxon>
        <taxon>Actinomycetes</taxon>
        <taxon>Micromonosporales</taxon>
        <taxon>Micromonosporaceae</taxon>
        <taxon>Rugosimonospora</taxon>
    </lineage>
</organism>
<feature type="signal peptide" evidence="1">
    <location>
        <begin position="1"/>
        <end position="27"/>
    </location>
</feature>
<dbReference type="EMBL" id="BAABJQ010000026">
    <property type="protein sequence ID" value="GAA5196374.1"/>
    <property type="molecule type" value="Genomic_DNA"/>
</dbReference>
<keyword evidence="1" id="KW-0732">Signal</keyword>
<sequence>MRIAKTFIFGAAAAAVAVGFTAAPAAAAPTASTVVTFDIGAGTLDIVAPASADLGTGSPGGTIDAALGPVTVTDGRASADASWIASVTSTNFVTGTGTPSEVILASEVDYWSGPATATTGNGTFTPGQPTAADAAPLDNAVALTAFTHVGGTGNNSATWDPTLVVNVPLDSEAGTYTGTVTHSVA</sequence>
<gene>
    <name evidence="2" type="ORF">GCM10023322_65130</name>
</gene>